<dbReference type="SUPFAM" id="SSF52540">
    <property type="entry name" value="P-loop containing nucleoside triphosphate hydrolases"/>
    <property type="match status" value="1"/>
</dbReference>
<sequence>MRPVVFDILTNGCNFVKNNSNNNDTIFYNFIGSIIPPEWRKLTGDNGKALSKTSKQLLSFIVYRLHIYYNKDIDELQESYQLYEDKLNVGQRRVRQCLVELRNAGFIKVENRTIIKGNLKLRNVLCVKLLKNFQRFTEKEKKEEKIVLLQQKNFHINLQEFAGEPAKNCSYIYRYNNNKKNNNRSRSTEDKLIENDQNKNEAQQQNLKFKYTESDDFIEIELVGNEKEDQQQQQNLNFYELSDFSNKKPSNKDYEQNSELATSAITKDSEVEKNECYPKRKRLADYYPLTPEDAVILQRMSSRSFNIYFINQLLLKLSNKYPNRHFANKTAVLNYMAKALANELLTTDQANSRNFGFNDVGRFKEQYLANIESGTDRSMKAQLKRKIAGVFEADMAYQILTSCDFVAAVKNKYYIKLLKNITLSDHIKFKILQEVRAVYSNNIEQLQVIPFDESKQVTNSTTEYQKTTVLQQQISDEDYLSELSKELGSNSTWYQVRESLIKSYGQAIDKSWFSKLEVINEDSVNNNIYNLKSDIEGLANVSEEQKQALRHILLSTSGVRVLRGRAGTGKSYVLIKAHKLATNRGQKVIGLAPTHKAVSELRSKGYTEVYTVKGFLYNRKKIFMQDSLIVVDEAGMVGIAIT</sequence>
<evidence type="ECO:0000313" key="1">
    <source>
        <dbReference type="EMBL" id="SPR04642.1"/>
    </source>
</evidence>
<reference evidence="2" key="1">
    <citation type="submission" date="2018-03" db="EMBL/GenBank/DDBJ databases">
        <authorList>
            <person name="Batty M. E."/>
            <person name="Batty M E."/>
        </authorList>
    </citation>
    <scope>NUCLEOTIDE SEQUENCE [LARGE SCALE GENOMIC DNA]</scope>
</reference>
<gene>
    <name evidence="1" type="primary">traA</name>
    <name evidence="1" type="ORF">UT176_00560</name>
</gene>
<dbReference type="Proteomes" id="UP000244960">
    <property type="component" value="Chromosome I"/>
</dbReference>
<dbReference type="AlphaFoldDB" id="A0A2U3QUL9"/>
<dbReference type="Gene3D" id="3.40.50.300">
    <property type="entry name" value="P-loop containing nucleotide triphosphate hydrolases"/>
    <property type="match status" value="1"/>
</dbReference>
<dbReference type="RefSeq" id="WP_231965943.1">
    <property type="nucleotide sequence ID" value="NZ_LS398547.1"/>
</dbReference>
<name>A0A2U3QUL9_ORITS</name>
<proteinExistence type="predicted"/>
<protein>
    <submittedName>
        <fullName evidence="1">Conjugal transfer protein TraA</fullName>
    </submittedName>
</protein>
<organism evidence="1 2">
    <name type="scientific">Orientia tsutsugamushi</name>
    <name type="common">Rickettsia tsutsugamushi</name>
    <dbReference type="NCBI Taxonomy" id="784"/>
    <lineage>
        <taxon>Bacteria</taxon>
        <taxon>Pseudomonadati</taxon>
        <taxon>Pseudomonadota</taxon>
        <taxon>Alphaproteobacteria</taxon>
        <taxon>Rickettsiales</taxon>
        <taxon>Rickettsiaceae</taxon>
        <taxon>Rickettsieae</taxon>
        <taxon>Orientia</taxon>
    </lineage>
</organism>
<evidence type="ECO:0000313" key="2">
    <source>
        <dbReference type="Proteomes" id="UP000244960"/>
    </source>
</evidence>
<dbReference type="Pfam" id="PF13604">
    <property type="entry name" value="AAA_30"/>
    <property type="match status" value="1"/>
</dbReference>
<dbReference type="InterPro" id="IPR027417">
    <property type="entry name" value="P-loop_NTPase"/>
</dbReference>
<accession>A0A2U3QUL9</accession>
<dbReference type="EMBL" id="LS398547">
    <property type="protein sequence ID" value="SPR04642.1"/>
    <property type="molecule type" value="Genomic_DNA"/>
</dbReference>